<dbReference type="EMBL" id="CAIIXF020000006">
    <property type="protein sequence ID" value="CAH1787818.1"/>
    <property type="molecule type" value="Genomic_DNA"/>
</dbReference>
<dbReference type="InterPro" id="IPR036056">
    <property type="entry name" value="Fibrinogen-like_C"/>
</dbReference>
<dbReference type="Gene3D" id="3.90.215.10">
    <property type="entry name" value="Gamma Fibrinogen, chain A, domain 1"/>
    <property type="match status" value="1"/>
</dbReference>
<dbReference type="PROSITE" id="PS51406">
    <property type="entry name" value="FIBRINOGEN_C_2"/>
    <property type="match status" value="1"/>
</dbReference>
<evidence type="ECO:0000313" key="5">
    <source>
        <dbReference type="Proteomes" id="UP000749559"/>
    </source>
</evidence>
<reference evidence="4" key="1">
    <citation type="submission" date="2022-03" db="EMBL/GenBank/DDBJ databases">
        <authorList>
            <person name="Martin C."/>
        </authorList>
    </citation>
    <scope>NUCLEOTIDE SEQUENCE</scope>
</reference>
<dbReference type="OrthoDB" id="5971146at2759"/>
<sequence length="193" mass="21910">MKIMKYGATCAIVLVLDMVIGANTVFGETIGSCPKREQMLCKKRDIISLWKELSHELGELKEEMVNINETVNNLKKDELGELKQEIDDIKEALNDVKKEILGIENPIQIPPHMDCSGNRSFTGVRTIQPHGQNAFRAYCSGGCVYIARRFDGSVDFYRDWVEYQSGFGNPEGEYFIGLDNLHGLVTQEKYKLR</sequence>
<organism evidence="4 5">
    <name type="scientific">Owenia fusiformis</name>
    <name type="common">Polychaete worm</name>
    <dbReference type="NCBI Taxonomy" id="6347"/>
    <lineage>
        <taxon>Eukaryota</taxon>
        <taxon>Metazoa</taxon>
        <taxon>Spiralia</taxon>
        <taxon>Lophotrochozoa</taxon>
        <taxon>Annelida</taxon>
        <taxon>Polychaeta</taxon>
        <taxon>Sedentaria</taxon>
        <taxon>Canalipalpata</taxon>
        <taxon>Sabellida</taxon>
        <taxon>Oweniida</taxon>
        <taxon>Oweniidae</taxon>
        <taxon>Owenia</taxon>
    </lineage>
</organism>
<proteinExistence type="predicted"/>
<dbReference type="InterPro" id="IPR014716">
    <property type="entry name" value="Fibrinogen_a/b/g_C_1"/>
</dbReference>
<evidence type="ECO:0000313" key="4">
    <source>
        <dbReference type="EMBL" id="CAH1787818.1"/>
    </source>
</evidence>
<evidence type="ECO:0000256" key="1">
    <source>
        <dbReference type="SAM" id="Coils"/>
    </source>
</evidence>
<gene>
    <name evidence="4" type="ORF">OFUS_LOCUS13453</name>
</gene>
<dbReference type="InterPro" id="IPR002181">
    <property type="entry name" value="Fibrinogen_a/b/g_C_dom"/>
</dbReference>
<protein>
    <recommendedName>
        <fullName evidence="3">Fibrinogen C-terminal domain-containing protein</fullName>
    </recommendedName>
</protein>
<comment type="caution">
    <text evidence="4">The sequence shown here is derived from an EMBL/GenBank/DDBJ whole genome shotgun (WGS) entry which is preliminary data.</text>
</comment>
<keyword evidence="1" id="KW-0175">Coiled coil</keyword>
<accession>A0A8S4P0S7</accession>
<dbReference type="Proteomes" id="UP000749559">
    <property type="component" value="Unassembled WGS sequence"/>
</dbReference>
<feature type="chain" id="PRO_5035785260" description="Fibrinogen C-terminal domain-containing protein" evidence="2">
    <location>
        <begin position="28"/>
        <end position="193"/>
    </location>
</feature>
<dbReference type="InterPro" id="IPR050373">
    <property type="entry name" value="Fibrinogen_C-term_domain"/>
</dbReference>
<feature type="signal peptide" evidence="2">
    <location>
        <begin position="1"/>
        <end position="27"/>
    </location>
</feature>
<dbReference type="SUPFAM" id="SSF56496">
    <property type="entry name" value="Fibrinogen C-terminal domain-like"/>
    <property type="match status" value="1"/>
</dbReference>
<feature type="non-terminal residue" evidence="4">
    <location>
        <position position="193"/>
    </location>
</feature>
<keyword evidence="5" id="KW-1185">Reference proteome</keyword>
<evidence type="ECO:0000259" key="3">
    <source>
        <dbReference type="PROSITE" id="PS51406"/>
    </source>
</evidence>
<dbReference type="PANTHER" id="PTHR19143">
    <property type="entry name" value="FIBRINOGEN/TENASCIN/ANGIOPOEITIN"/>
    <property type="match status" value="1"/>
</dbReference>
<feature type="domain" description="Fibrinogen C-terminal" evidence="3">
    <location>
        <begin position="106"/>
        <end position="193"/>
    </location>
</feature>
<evidence type="ECO:0000256" key="2">
    <source>
        <dbReference type="SAM" id="SignalP"/>
    </source>
</evidence>
<feature type="coiled-coil region" evidence="1">
    <location>
        <begin position="50"/>
        <end position="99"/>
    </location>
</feature>
<dbReference type="Pfam" id="PF00147">
    <property type="entry name" value="Fibrinogen_C"/>
    <property type="match status" value="1"/>
</dbReference>
<dbReference type="AlphaFoldDB" id="A0A8S4P0S7"/>
<name>A0A8S4P0S7_OWEFU</name>
<keyword evidence="2" id="KW-0732">Signal</keyword>